<dbReference type="PANTHER" id="PTHR30290:SF10">
    <property type="entry name" value="PERIPLASMIC OLIGOPEPTIDE-BINDING PROTEIN-RELATED"/>
    <property type="match status" value="1"/>
</dbReference>
<reference evidence="7 8" key="1">
    <citation type="submission" date="2019-03" db="EMBL/GenBank/DDBJ databases">
        <title>Genomic Encyclopedia of Type Strains, Phase IV (KMG-IV): sequencing the most valuable type-strain genomes for metagenomic binning, comparative biology and taxonomic classification.</title>
        <authorList>
            <person name="Goeker M."/>
        </authorList>
    </citation>
    <scope>NUCLEOTIDE SEQUENCE [LARGE SCALE GENOMIC DNA]</scope>
    <source>
        <strain evidence="7 8">DSM 24455</strain>
    </source>
</reference>
<feature type="signal peptide" evidence="5">
    <location>
        <begin position="1"/>
        <end position="20"/>
    </location>
</feature>
<protein>
    <submittedName>
        <fullName evidence="7">Oligopeptide transport system substrate-binding protein</fullName>
    </submittedName>
</protein>
<organism evidence="7 8">
    <name type="scientific">Fonticella tunisiensis</name>
    <dbReference type="NCBI Taxonomy" id="1096341"/>
    <lineage>
        <taxon>Bacteria</taxon>
        <taxon>Bacillati</taxon>
        <taxon>Bacillota</taxon>
        <taxon>Clostridia</taxon>
        <taxon>Eubacteriales</taxon>
        <taxon>Clostridiaceae</taxon>
        <taxon>Fonticella</taxon>
    </lineage>
</organism>
<dbReference type="PROSITE" id="PS01040">
    <property type="entry name" value="SBP_BACTERIAL_5"/>
    <property type="match status" value="1"/>
</dbReference>
<dbReference type="InterPro" id="IPR039424">
    <property type="entry name" value="SBP_5"/>
</dbReference>
<sequence>MKKLLSILIILATFLTSCSGGDKNINKVQEYSTLYSGEVTTLNYLITSSENEFAAAANLVDGLVEHDNYGVVKPSLATDWSVSSDGLVWTFNLRKGVKWVTYEGKEYAEVEAQDFVDAMKYVLDSKNNSSTANIAYSVLKNAEKFYKGEITDFTQVGIKAKDKYVLEYTLEKPTPYFLSMLTYVCFFPVNGKFLAEVGDKFGTDNTNLLYSGAYILTTFEPQNTRIFEANPKYWDKDNVHIKKLTYTFNKEASTLSPELFLRGEITDALIPTASIDEWMKDPNKKDKVRPASTSFYTFFYAFNFNPKFDAQYEPDNWKAAVNNLSFRKSLFHALDRKAAMMTSEPYEPERRLSNTITPKNFVDFEGTDYVKLGELAKISGNDTFSPEKALEYKAKALEELSGKVKFPVQIPMPYNTGSSDWTNRAQVVEQQMEKLLGTDYINIIPLPYPATGFLNATRRAGNYAMMECNWGPDYADPETYTDPFTPDSNYNWPHLATGYAESNGKNKYENMVNAAKSELLDLKKRYTLFANAEAFLINEAFVIPYAIGGGGFIASYLDPFTAPYSPFGVSGYKFKGQIILNKPLNTEEYKKGFAEWEKKRSEALKAAEKK</sequence>
<proteinExistence type="inferred from homology"/>
<feature type="chain" id="PRO_5038881729" evidence="5">
    <location>
        <begin position="21"/>
        <end position="610"/>
    </location>
</feature>
<accession>A0A4V3ESM4</accession>
<dbReference type="GO" id="GO:0043190">
    <property type="term" value="C:ATP-binding cassette (ABC) transporter complex"/>
    <property type="evidence" value="ECO:0007669"/>
    <property type="project" value="InterPro"/>
</dbReference>
<dbReference type="PIRSF" id="PIRSF002741">
    <property type="entry name" value="MppA"/>
    <property type="match status" value="1"/>
</dbReference>
<dbReference type="Pfam" id="PF00496">
    <property type="entry name" value="SBP_bac_5"/>
    <property type="match status" value="1"/>
</dbReference>
<comment type="caution">
    <text evidence="7">The sequence shown here is derived from an EMBL/GenBank/DDBJ whole genome shotgun (WGS) entry which is preliminary data.</text>
</comment>
<evidence type="ECO:0000256" key="3">
    <source>
        <dbReference type="ARBA" id="ARBA00022448"/>
    </source>
</evidence>
<keyword evidence="4 5" id="KW-0732">Signal</keyword>
<keyword evidence="8" id="KW-1185">Reference proteome</keyword>
<dbReference type="SUPFAM" id="SSF53850">
    <property type="entry name" value="Periplasmic binding protein-like II"/>
    <property type="match status" value="1"/>
</dbReference>
<dbReference type="PANTHER" id="PTHR30290">
    <property type="entry name" value="PERIPLASMIC BINDING COMPONENT OF ABC TRANSPORTER"/>
    <property type="match status" value="1"/>
</dbReference>
<dbReference type="InterPro" id="IPR023765">
    <property type="entry name" value="SBP_5_CS"/>
</dbReference>
<evidence type="ECO:0000256" key="4">
    <source>
        <dbReference type="ARBA" id="ARBA00022729"/>
    </source>
</evidence>
<dbReference type="Gene3D" id="3.40.190.10">
    <property type="entry name" value="Periplasmic binding protein-like II"/>
    <property type="match status" value="1"/>
</dbReference>
<dbReference type="InterPro" id="IPR000914">
    <property type="entry name" value="SBP_5_dom"/>
</dbReference>
<dbReference type="EMBL" id="SOAZ01000033">
    <property type="protein sequence ID" value="TDT50265.1"/>
    <property type="molecule type" value="Genomic_DNA"/>
</dbReference>
<dbReference type="CDD" id="cd08504">
    <property type="entry name" value="PBP2_OppA"/>
    <property type="match status" value="1"/>
</dbReference>
<dbReference type="InterPro" id="IPR030678">
    <property type="entry name" value="Peptide/Ni-bd"/>
</dbReference>
<feature type="domain" description="Solute-binding protein family 5" evidence="6">
    <location>
        <begin position="72"/>
        <end position="491"/>
    </location>
</feature>
<evidence type="ECO:0000313" key="8">
    <source>
        <dbReference type="Proteomes" id="UP000295325"/>
    </source>
</evidence>
<dbReference type="Gene3D" id="3.10.105.10">
    <property type="entry name" value="Dipeptide-binding Protein, Domain 3"/>
    <property type="match status" value="1"/>
</dbReference>
<dbReference type="Gene3D" id="3.90.76.10">
    <property type="entry name" value="Dipeptide-binding Protein, Domain 1"/>
    <property type="match status" value="1"/>
</dbReference>
<keyword evidence="3" id="KW-0813">Transport</keyword>
<dbReference type="OrthoDB" id="9801912at2"/>
<evidence type="ECO:0000313" key="7">
    <source>
        <dbReference type="EMBL" id="TDT50265.1"/>
    </source>
</evidence>
<comment type="similarity">
    <text evidence="2">Belongs to the bacterial solute-binding protein 5 family.</text>
</comment>
<gene>
    <name evidence="7" type="ORF">EDD71_13311</name>
</gene>
<comment type="subcellular location">
    <subcellularLocation>
        <location evidence="1">Cell membrane</location>
        <topology evidence="1">Lipid-anchor</topology>
    </subcellularLocation>
</comment>
<dbReference type="Proteomes" id="UP000295325">
    <property type="component" value="Unassembled WGS sequence"/>
</dbReference>
<dbReference type="RefSeq" id="WP_133629294.1">
    <property type="nucleotide sequence ID" value="NZ_SOAZ01000033.1"/>
</dbReference>
<dbReference type="GO" id="GO:0042597">
    <property type="term" value="C:periplasmic space"/>
    <property type="evidence" value="ECO:0007669"/>
    <property type="project" value="UniProtKB-ARBA"/>
</dbReference>
<evidence type="ECO:0000256" key="1">
    <source>
        <dbReference type="ARBA" id="ARBA00004193"/>
    </source>
</evidence>
<evidence type="ECO:0000256" key="5">
    <source>
        <dbReference type="SAM" id="SignalP"/>
    </source>
</evidence>
<dbReference type="GO" id="GO:0015833">
    <property type="term" value="P:peptide transport"/>
    <property type="evidence" value="ECO:0007669"/>
    <property type="project" value="TreeGrafter"/>
</dbReference>
<dbReference type="PROSITE" id="PS51257">
    <property type="entry name" value="PROKAR_LIPOPROTEIN"/>
    <property type="match status" value="1"/>
</dbReference>
<evidence type="ECO:0000256" key="2">
    <source>
        <dbReference type="ARBA" id="ARBA00005695"/>
    </source>
</evidence>
<evidence type="ECO:0000259" key="6">
    <source>
        <dbReference type="Pfam" id="PF00496"/>
    </source>
</evidence>
<name>A0A4V3ESM4_9CLOT</name>
<dbReference type="GO" id="GO:1904680">
    <property type="term" value="F:peptide transmembrane transporter activity"/>
    <property type="evidence" value="ECO:0007669"/>
    <property type="project" value="TreeGrafter"/>
</dbReference>
<dbReference type="AlphaFoldDB" id="A0A4V3ESM4"/>